<organism evidence="2 3">
    <name type="scientific">Cucumis sativus</name>
    <name type="common">Cucumber</name>
    <dbReference type="NCBI Taxonomy" id="3659"/>
    <lineage>
        <taxon>Eukaryota</taxon>
        <taxon>Viridiplantae</taxon>
        <taxon>Streptophyta</taxon>
        <taxon>Embryophyta</taxon>
        <taxon>Tracheophyta</taxon>
        <taxon>Spermatophyta</taxon>
        <taxon>Magnoliopsida</taxon>
        <taxon>eudicotyledons</taxon>
        <taxon>Gunneridae</taxon>
        <taxon>Pentapetalae</taxon>
        <taxon>rosids</taxon>
        <taxon>fabids</taxon>
        <taxon>Cucurbitales</taxon>
        <taxon>Cucurbitaceae</taxon>
        <taxon>Benincaseae</taxon>
        <taxon>Cucumis</taxon>
    </lineage>
</organism>
<feature type="transmembrane region" description="Helical" evidence="1">
    <location>
        <begin position="56"/>
        <end position="78"/>
    </location>
</feature>
<dbReference type="EMBL" id="CM002923">
    <property type="protein sequence ID" value="KGN61256.1"/>
    <property type="molecule type" value="Genomic_DNA"/>
</dbReference>
<sequence>MPQTKVNVLKKRSLLASTLQHRGVVREIGPYSRKESGVVMLRDVVLREDFSASRRLHFLELFLLFWFLNTTLPSNMWMRG</sequence>
<gene>
    <name evidence="2" type="ORF">Csa_2G074180</name>
</gene>
<reference evidence="2 3" key="4">
    <citation type="journal article" date="2011" name="BMC Genomics">
        <title>RNA-Seq improves annotation of protein-coding genes in the cucumber genome.</title>
        <authorList>
            <person name="Li Z."/>
            <person name="Zhang Z."/>
            <person name="Yan P."/>
            <person name="Huang S."/>
            <person name="Fei Z."/>
            <person name="Lin K."/>
        </authorList>
    </citation>
    <scope>NUCLEOTIDE SEQUENCE [LARGE SCALE GENOMIC DNA]</scope>
    <source>
        <strain evidence="3">cv. 9930</strain>
    </source>
</reference>
<reference evidence="2 3" key="3">
    <citation type="journal article" date="2010" name="BMC Genomics">
        <title>Transcriptome sequencing and comparative analysis of cucumber flowers with different sex types.</title>
        <authorList>
            <person name="Guo S."/>
            <person name="Zheng Y."/>
            <person name="Joung J.G."/>
            <person name="Liu S."/>
            <person name="Zhang Z."/>
            <person name="Crasta O.R."/>
            <person name="Sobral B.W."/>
            <person name="Xu Y."/>
            <person name="Huang S."/>
            <person name="Fei Z."/>
        </authorList>
    </citation>
    <scope>NUCLEOTIDE SEQUENCE [LARGE SCALE GENOMIC DNA]</scope>
    <source>
        <strain evidence="3">cv. 9930</strain>
    </source>
</reference>
<name>A0A0A0LMP9_CUCSA</name>
<keyword evidence="3" id="KW-1185">Reference proteome</keyword>
<dbReference type="Proteomes" id="UP000029981">
    <property type="component" value="Chromosome 2"/>
</dbReference>
<evidence type="ECO:0000256" key="1">
    <source>
        <dbReference type="SAM" id="Phobius"/>
    </source>
</evidence>
<keyword evidence="1" id="KW-1133">Transmembrane helix</keyword>
<evidence type="ECO:0000313" key="2">
    <source>
        <dbReference type="EMBL" id="KGN61256.1"/>
    </source>
</evidence>
<dbReference type="Gramene" id="KGN61256">
    <property type="protein sequence ID" value="KGN61256"/>
    <property type="gene ID" value="Csa_2G074180"/>
</dbReference>
<reference evidence="2 3" key="1">
    <citation type="journal article" date="2009" name="Nat. Genet.">
        <title>The genome of the cucumber, Cucumis sativus L.</title>
        <authorList>
            <person name="Huang S."/>
            <person name="Li R."/>
            <person name="Zhang Z."/>
            <person name="Li L."/>
            <person name="Gu X."/>
            <person name="Fan W."/>
            <person name="Lucas W.J."/>
            <person name="Wang X."/>
            <person name="Xie B."/>
            <person name="Ni P."/>
            <person name="Ren Y."/>
            <person name="Zhu H."/>
            <person name="Li J."/>
            <person name="Lin K."/>
            <person name="Jin W."/>
            <person name="Fei Z."/>
            <person name="Li G."/>
            <person name="Staub J."/>
            <person name="Kilian A."/>
            <person name="van der Vossen E.A."/>
            <person name="Wu Y."/>
            <person name="Guo J."/>
            <person name="He J."/>
            <person name="Jia Z."/>
            <person name="Ren Y."/>
            <person name="Tian G."/>
            <person name="Lu Y."/>
            <person name="Ruan J."/>
            <person name="Qian W."/>
            <person name="Wang M."/>
            <person name="Huang Q."/>
            <person name="Li B."/>
            <person name="Xuan Z."/>
            <person name="Cao J."/>
            <person name="Asan"/>
            <person name="Wu Z."/>
            <person name="Zhang J."/>
            <person name="Cai Q."/>
            <person name="Bai Y."/>
            <person name="Zhao B."/>
            <person name="Han Y."/>
            <person name="Li Y."/>
            <person name="Li X."/>
            <person name="Wang S."/>
            <person name="Shi Q."/>
            <person name="Liu S."/>
            <person name="Cho W.K."/>
            <person name="Kim J.Y."/>
            <person name="Xu Y."/>
            <person name="Heller-Uszynska K."/>
            <person name="Miao H."/>
            <person name="Cheng Z."/>
            <person name="Zhang S."/>
            <person name="Wu J."/>
            <person name="Yang Y."/>
            <person name="Kang H."/>
            <person name="Li M."/>
            <person name="Liang H."/>
            <person name="Ren X."/>
            <person name="Shi Z."/>
            <person name="Wen M."/>
            <person name="Jian M."/>
            <person name="Yang H."/>
            <person name="Zhang G."/>
            <person name="Yang Z."/>
            <person name="Chen R."/>
            <person name="Liu S."/>
            <person name="Li J."/>
            <person name="Ma L."/>
            <person name="Liu H."/>
            <person name="Zhou Y."/>
            <person name="Zhao J."/>
            <person name="Fang X."/>
            <person name="Li G."/>
            <person name="Fang L."/>
            <person name="Li Y."/>
            <person name="Liu D."/>
            <person name="Zheng H."/>
            <person name="Zhang Y."/>
            <person name="Qin N."/>
            <person name="Li Z."/>
            <person name="Yang G."/>
            <person name="Yang S."/>
            <person name="Bolund L."/>
            <person name="Kristiansen K."/>
            <person name="Zheng H."/>
            <person name="Li S."/>
            <person name="Zhang X."/>
            <person name="Yang H."/>
            <person name="Wang J."/>
            <person name="Sun R."/>
            <person name="Zhang B."/>
            <person name="Jiang S."/>
            <person name="Wang J."/>
            <person name="Du Y."/>
            <person name="Li S."/>
        </authorList>
    </citation>
    <scope>NUCLEOTIDE SEQUENCE [LARGE SCALE GENOMIC DNA]</scope>
    <source>
        <strain evidence="3">cv. 9930</strain>
    </source>
</reference>
<reference evidence="2 3" key="2">
    <citation type="journal article" date="2009" name="PLoS ONE">
        <title>An integrated genetic and cytogenetic map of the cucumber genome.</title>
        <authorList>
            <person name="Ren Y."/>
            <person name="Zhang Z."/>
            <person name="Liu J."/>
            <person name="Staub J.E."/>
            <person name="Han Y."/>
            <person name="Cheng Z."/>
            <person name="Li X."/>
            <person name="Lu J."/>
            <person name="Miao H."/>
            <person name="Kang H."/>
            <person name="Xie B."/>
            <person name="Gu X."/>
            <person name="Wang X."/>
            <person name="Du Y."/>
            <person name="Jin W."/>
            <person name="Huang S."/>
        </authorList>
    </citation>
    <scope>NUCLEOTIDE SEQUENCE [LARGE SCALE GENOMIC DNA]</scope>
    <source>
        <strain evidence="3">cv. 9930</strain>
    </source>
</reference>
<protein>
    <submittedName>
        <fullName evidence="2">Uncharacterized protein</fullName>
    </submittedName>
</protein>
<keyword evidence="1" id="KW-0472">Membrane</keyword>
<keyword evidence="1" id="KW-0812">Transmembrane</keyword>
<accession>A0A0A0LMP9</accession>
<proteinExistence type="predicted"/>
<evidence type="ECO:0000313" key="3">
    <source>
        <dbReference type="Proteomes" id="UP000029981"/>
    </source>
</evidence>
<dbReference type="AlphaFoldDB" id="A0A0A0LMP9"/>